<proteinExistence type="inferred from homology"/>
<dbReference type="Proteomes" id="UP000244754">
    <property type="component" value="Chromosome"/>
</dbReference>
<name>A0A2S0WCL6_9CORY</name>
<protein>
    <submittedName>
        <fullName evidence="5">XRE family transcriptional regulator</fullName>
    </submittedName>
</protein>
<dbReference type="GO" id="GO:0005829">
    <property type="term" value="C:cytosol"/>
    <property type="evidence" value="ECO:0007669"/>
    <property type="project" value="TreeGrafter"/>
</dbReference>
<dbReference type="SUPFAM" id="SSF47413">
    <property type="entry name" value="lambda repressor-like DNA-binding domains"/>
    <property type="match status" value="1"/>
</dbReference>
<dbReference type="Pfam" id="PF06114">
    <property type="entry name" value="Peptidase_M78"/>
    <property type="match status" value="1"/>
</dbReference>
<keyword evidence="6" id="KW-1185">Reference proteome</keyword>
<dbReference type="GO" id="GO:0003700">
    <property type="term" value="F:DNA-binding transcription factor activity"/>
    <property type="evidence" value="ECO:0007669"/>
    <property type="project" value="TreeGrafter"/>
</dbReference>
<accession>A0A2S0WCL6</accession>
<dbReference type="InterPro" id="IPR050807">
    <property type="entry name" value="TransReg_Diox_bact_type"/>
</dbReference>
<dbReference type="EMBL" id="CP026948">
    <property type="protein sequence ID" value="AWB83496.1"/>
    <property type="molecule type" value="Genomic_DNA"/>
</dbReference>
<gene>
    <name evidence="5" type="ORF">C3E79_02490</name>
</gene>
<reference evidence="6" key="1">
    <citation type="submission" date="2018-01" db="EMBL/GenBank/DDBJ databases">
        <authorList>
            <person name="Li J."/>
        </authorList>
    </citation>
    <scope>NUCLEOTIDE SEQUENCE [LARGE SCALE GENOMIC DNA]</scope>
    <source>
        <strain evidence="6">2184</strain>
    </source>
</reference>
<dbReference type="Pfam" id="PF01381">
    <property type="entry name" value="HTH_3"/>
    <property type="match status" value="1"/>
</dbReference>
<keyword evidence="4" id="KW-0804">Transcription</keyword>
<dbReference type="Gene3D" id="1.10.260.40">
    <property type="entry name" value="lambda repressor-like DNA-binding domains"/>
    <property type="match status" value="1"/>
</dbReference>
<dbReference type="PANTHER" id="PTHR46797:SF23">
    <property type="entry name" value="HTH-TYPE TRANSCRIPTIONAL REGULATOR SUTR"/>
    <property type="match status" value="1"/>
</dbReference>
<evidence type="ECO:0000256" key="1">
    <source>
        <dbReference type="ARBA" id="ARBA00007227"/>
    </source>
</evidence>
<keyword evidence="2" id="KW-0805">Transcription regulation</keyword>
<dbReference type="AlphaFoldDB" id="A0A2S0WCL6"/>
<dbReference type="PIRSF" id="PIRSF019251">
    <property type="entry name" value="Rv0465c"/>
    <property type="match status" value="1"/>
</dbReference>
<dbReference type="InterPro" id="IPR026281">
    <property type="entry name" value="HTH_RamB"/>
</dbReference>
<evidence type="ECO:0000313" key="5">
    <source>
        <dbReference type="EMBL" id="AWB83496.1"/>
    </source>
</evidence>
<dbReference type="InterPro" id="IPR010359">
    <property type="entry name" value="IrrE_HExxH"/>
</dbReference>
<dbReference type="InterPro" id="IPR001387">
    <property type="entry name" value="Cro/C1-type_HTH"/>
</dbReference>
<evidence type="ECO:0000256" key="2">
    <source>
        <dbReference type="ARBA" id="ARBA00023015"/>
    </source>
</evidence>
<organism evidence="5 6">
    <name type="scientific">Corynebacterium liangguodongii</name>
    <dbReference type="NCBI Taxonomy" id="2079535"/>
    <lineage>
        <taxon>Bacteria</taxon>
        <taxon>Bacillati</taxon>
        <taxon>Actinomycetota</taxon>
        <taxon>Actinomycetes</taxon>
        <taxon>Mycobacteriales</taxon>
        <taxon>Corynebacteriaceae</taxon>
        <taxon>Corynebacterium</taxon>
    </lineage>
</organism>
<dbReference type="GO" id="GO:0003677">
    <property type="term" value="F:DNA binding"/>
    <property type="evidence" value="ECO:0007669"/>
    <property type="project" value="UniProtKB-KW"/>
</dbReference>
<dbReference type="CDD" id="cd00093">
    <property type="entry name" value="HTH_XRE"/>
    <property type="match status" value="1"/>
</dbReference>
<dbReference type="SMART" id="SM00530">
    <property type="entry name" value="HTH_XRE"/>
    <property type="match status" value="1"/>
</dbReference>
<evidence type="ECO:0000256" key="3">
    <source>
        <dbReference type="ARBA" id="ARBA00023125"/>
    </source>
</evidence>
<evidence type="ECO:0000313" key="6">
    <source>
        <dbReference type="Proteomes" id="UP000244754"/>
    </source>
</evidence>
<sequence>MRYSACVDYAFCKLCKTAGCDEGRTRREVTKLYAGGRIRTVRRQHGLTQAEMARRIGISPSYLNQLENDQRPLTATVLVDLSRAFGLDPATFSGAEQRRTLSELSALLPRIPLEALREVSTRYPDLAEAIISLPASREETNPYTQVRTFFQKNRNYFDDLDRAAERLAAGARGRQARLTSLAAGFDKHLGYTVRFNQVGEGPRSLVDTTSREVRLRAGLTEAQQCFELAYHFGLMAHGALIDAHLDAHGWPPGASISIARHGLAQYFAAAVTMPYSEILAAAVETRYDIEIISARFGTSFESTCQRLGTLQRPGASAVPFFFIRTDRAGNISKRQSTTSFPFALSDGTCPLWVVHRAFETPNRVTRQVSVMPDGGLYLWVARMVQGPTSGFGVPRQENAVALGCDIEHAESLVYADGLDLRPGSATPIGPGCETCPRTTCPQRAFPLLHPASV</sequence>
<dbReference type="InterPro" id="IPR010982">
    <property type="entry name" value="Lambda_DNA-bd_dom_sf"/>
</dbReference>
<dbReference type="KEGG" id="clia:C3E79_02490"/>
<comment type="similarity">
    <text evidence="1">Belongs to the short-chain fatty acyl-CoA assimilation regulator (ScfR) family.</text>
</comment>
<dbReference type="PROSITE" id="PS50943">
    <property type="entry name" value="HTH_CROC1"/>
    <property type="match status" value="1"/>
</dbReference>
<evidence type="ECO:0000256" key="4">
    <source>
        <dbReference type="ARBA" id="ARBA00023163"/>
    </source>
</evidence>
<dbReference type="PANTHER" id="PTHR46797">
    <property type="entry name" value="HTH-TYPE TRANSCRIPTIONAL REGULATOR"/>
    <property type="match status" value="1"/>
</dbReference>
<keyword evidence="3" id="KW-0238">DNA-binding</keyword>
<dbReference type="InterPro" id="IPR018653">
    <property type="entry name" value="ScfR_C"/>
</dbReference>
<dbReference type="OrthoDB" id="9810578at2"/>
<dbReference type="Pfam" id="PF09856">
    <property type="entry name" value="ScfRs"/>
    <property type="match status" value="1"/>
</dbReference>